<evidence type="ECO:0000256" key="6">
    <source>
        <dbReference type="SAM" id="MobiDB-lite"/>
    </source>
</evidence>
<feature type="compositionally biased region" description="Polar residues" evidence="6">
    <location>
        <begin position="129"/>
        <end position="141"/>
    </location>
</feature>
<dbReference type="EMBL" id="ML975154">
    <property type="protein sequence ID" value="KAF1813630.1"/>
    <property type="molecule type" value="Genomic_DNA"/>
</dbReference>
<dbReference type="GeneID" id="54419712"/>
<evidence type="ECO:0000259" key="7">
    <source>
        <dbReference type="PROSITE" id="PS51999"/>
    </source>
</evidence>
<dbReference type="AlphaFoldDB" id="A0A6G1G6W3"/>
<keyword evidence="2 4" id="KW-0863">Zinc-finger</keyword>
<accession>A0A6G1G6W3</accession>
<evidence type="ECO:0000313" key="10">
    <source>
        <dbReference type="RefSeq" id="XP_033535261.1"/>
    </source>
</evidence>
<protein>
    <recommendedName>
        <fullName evidence="7">GRF-type domain-containing protein</fullName>
    </recommendedName>
</protein>
<feature type="domain" description="GRF-type" evidence="7">
    <location>
        <begin position="30"/>
        <end position="74"/>
    </location>
</feature>
<feature type="compositionally biased region" description="Basic and acidic residues" evidence="6">
    <location>
        <begin position="186"/>
        <end position="196"/>
    </location>
</feature>
<evidence type="ECO:0000256" key="1">
    <source>
        <dbReference type="ARBA" id="ARBA00022723"/>
    </source>
</evidence>
<dbReference type="Proteomes" id="UP000504638">
    <property type="component" value="Unplaced"/>
</dbReference>
<reference evidence="10" key="2">
    <citation type="submission" date="2020-04" db="EMBL/GenBank/DDBJ databases">
        <authorList>
            <consortium name="NCBI Genome Project"/>
        </authorList>
    </citation>
    <scope>NUCLEOTIDE SEQUENCE</scope>
    <source>
        <strain evidence="10">CBS 781.70</strain>
    </source>
</reference>
<dbReference type="RefSeq" id="XP_033535261.1">
    <property type="nucleotide sequence ID" value="XM_033679142.1"/>
</dbReference>
<organism evidence="8">
    <name type="scientific">Eremomyces bilateralis CBS 781.70</name>
    <dbReference type="NCBI Taxonomy" id="1392243"/>
    <lineage>
        <taxon>Eukaryota</taxon>
        <taxon>Fungi</taxon>
        <taxon>Dikarya</taxon>
        <taxon>Ascomycota</taxon>
        <taxon>Pezizomycotina</taxon>
        <taxon>Dothideomycetes</taxon>
        <taxon>Dothideomycetes incertae sedis</taxon>
        <taxon>Eremomycetales</taxon>
        <taxon>Eremomycetaceae</taxon>
        <taxon>Eremomyces</taxon>
    </lineage>
</organism>
<dbReference type="OrthoDB" id="430051at2759"/>
<keyword evidence="5" id="KW-0175">Coiled coil</keyword>
<keyword evidence="1" id="KW-0479">Metal-binding</keyword>
<dbReference type="GO" id="GO:0008270">
    <property type="term" value="F:zinc ion binding"/>
    <property type="evidence" value="ECO:0007669"/>
    <property type="project" value="UniProtKB-KW"/>
</dbReference>
<evidence type="ECO:0000256" key="5">
    <source>
        <dbReference type="SAM" id="Coils"/>
    </source>
</evidence>
<evidence type="ECO:0000256" key="3">
    <source>
        <dbReference type="ARBA" id="ARBA00022833"/>
    </source>
</evidence>
<dbReference type="Pfam" id="PF06839">
    <property type="entry name" value="Zn_ribbon_GRF"/>
    <property type="match status" value="1"/>
</dbReference>
<feature type="coiled-coil region" evidence="5">
    <location>
        <begin position="333"/>
        <end position="367"/>
    </location>
</feature>
<evidence type="ECO:0000313" key="8">
    <source>
        <dbReference type="EMBL" id="KAF1813630.1"/>
    </source>
</evidence>
<evidence type="ECO:0000313" key="9">
    <source>
        <dbReference type="Proteomes" id="UP000504638"/>
    </source>
</evidence>
<gene>
    <name evidence="8 10" type="ORF">P152DRAFT_457007</name>
</gene>
<keyword evidence="9" id="KW-1185">Reference proteome</keyword>
<proteinExistence type="predicted"/>
<reference evidence="8 10" key="1">
    <citation type="submission" date="2020-01" db="EMBL/GenBank/DDBJ databases">
        <authorList>
            <consortium name="DOE Joint Genome Institute"/>
            <person name="Haridas S."/>
            <person name="Albert R."/>
            <person name="Binder M."/>
            <person name="Bloem J."/>
            <person name="Labutti K."/>
            <person name="Salamov A."/>
            <person name="Andreopoulos B."/>
            <person name="Baker S.E."/>
            <person name="Barry K."/>
            <person name="Bills G."/>
            <person name="Bluhm B.H."/>
            <person name="Cannon C."/>
            <person name="Castanera R."/>
            <person name="Culley D.E."/>
            <person name="Daum C."/>
            <person name="Ezra D."/>
            <person name="Gonzalez J.B."/>
            <person name="Henrissat B."/>
            <person name="Kuo A."/>
            <person name="Liang C."/>
            <person name="Lipzen A."/>
            <person name="Lutzoni F."/>
            <person name="Magnuson J."/>
            <person name="Mondo S."/>
            <person name="Nolan M."/>
            <person name="Ohm R."/>
            <person name="Pangilinan J."/>
            <person name="Park H.-J."/>
            <person name="Ramirez L."/>
            <person name="Alfaro M."/>
            <person name="Sun H."/>
            <person name="Tritt A."/>
            <person name="Yoshinaga Y."/>
            <person name="Zwiers L.-H."/>
            <person name="Turgeon B.G."/>
            <person name="Goodwin S.B."/>
            <person name="Spatafora J.W."/>
            <person name="Crous P.W."/>
            <person name="Grigoriev I.V."/>
        </authorList>
    </citation>
    <scope>NUCLEOTIDE SEQUENCE</scope>
    <source>
        <strain evidence="8 10">CBS 781.70</strain>
    </source>
</reference>
<evidence type="ECO:0000256" key="4">
    <source>
        <dbReference type="PROSITE-ProRule" id="PRU01343"/>
    </source>
</evidence>
<dbReference type="PROSITE" id="PS51999">
    <property type="entry name" value="ZF_GRF"/>
    <property type="match status" value="1"/>
</dbReference>
<reference evidence="10" key="3">
    <citation type="submission" date="2025-04" db="UniProtKB">
        <authorList>
            <consortium name="RefSeq"/>
        </authorList>
    </citation>
    <scope>IDENTIFICATION</scope>
    <source>
        <strain evidence="10">CBS 781.70</strain>
    </source>
</reference>
<dbReference type="InterPro" id="IPR010666">
    <property type="entry name" value="Znf_GRF"/>
</dbReference>
<name>A0A6G1G6W3_9PEZI</name>
<evidence type="ECO:0000256" key="2">
    <source>
        <dbReference type="ARBA" id="ARBA00022771"/>
    </source>
</evidence>
<feature type="region of interest" description="Disordered" evidence="6">
    <location>
        <begin position="79"/>
        <end position="229"/>
    </location>
</feature>
<sequence>MNRSRGRGRGGYQFNRLRPRGQFQNGVWHCDCDPRLPAEYFRVRKEGRNQGRWFYTCQQPEGERCGFFLWETDAKPREAPAILGDSREPAPAAPSPPRGETMRSPPPPYQPVEQTGPGVESEHPETNEHSTPSVFRSNGEGSNWRPDQRDDDRHADARSYSRSRNERDDTTSTHHHSPYETPTGKRKWDAYTRDEAGGNGIGLETPITGTTGGRFRDAEASSSPSKRLFVPDSFDLEDDLFPPTPSPVRTRGASATAISGSVHTTPSKHAHPSIIGELDGIVKDLFHTFQEINAARYDGPNSPSAERVKRSLMPWAMRMEGVIRGREVSRLAVKAKDAKIVELSHRITTLEAELETEKAIVQQLKWERDALDSQQH</sequence>
<keyword evidence="3" id="KW-0862">Zinc</keyword>
<feature type="compositionally biased region" description="Basic and acidic residues" evidence="6">
    <location>
        <begin position="146"/>
        <end position="172"/>
    </location>
</feature>